<dbReference type="EMBL" id="FNIG01000003">
    <property type="protein sequence ID" value="SDN22923.1"/>
    <property type="molecule type" value="Genomic_DNA"/>
</dbReference>
<keyword evidence="2" id="KW-1185">Reference proteome</keyword>
<dbReference type="RefSeq" id="WP_093856246.1">
    <property type="nucleotide sequence ID" value="NZ_BJVZ01000040.1"/>
</dbReference>
<dbReference type="AlphaFoldDB" id="A0A1G9ZQP1"/>
<reference evidence="1 2" key="1">
    <citation type="submission" date="2016-10" db="EMBL/GenBank/DDBJ databases">
        <authorList>
            <person name="de Groot N.N."/>
        </authorList>
    </citation>
    <scope>NUCLEOTIDE SEQUENCE [LARGE SCALE GENOMIC DNA]</scope>
    <source>
        <strain evidence="1 2">CGMCC 1.3442</strain>
    </source>
</reference>
<sequence length="223" mass="25929">MYPWLIPVKKHYENNEDLIAEVSIERITARDYREILTPACQFFSYSSYVLQTEVYVSIPTPSREAESLVLEQLAPHYKKIMKESIGNKTYRYNLIGLKPKTLTLFRYYETSGKLYSIVPDMVKSNSIIQFDEKYFKNADIREYSIDISQLKPLKIAGTESLYQFLKQTFFASEGVIRMQPVGWKLKSDLIESPSLRSLSTYASKIHITVNLYNRDILGVDIFS</sequence>
<protein>
    <submittedName>
        <fullName evidence="1">Uncharacterized protein</fullName>
    </submittedName>
</protein>
<organism evidence="1 2">
    <name type="scientific">Tenuibacillus multivorans</name>
    <dbReference type="NCBI Taxonomy" id="237069"/>
    <lineage>
        <taxon>Bacteria</taxon>
        <taxon>Bacillati</taxon>
        <taxon>Bacillota</taxon>
        <taxon>Bacilli</taxon>
        <taxon>Bacillales</taxon>
        <taxon>Bacillaceae</taxon>
        <taxon>Tenuibacillus</taxon>
    </lineage>
</organism>
<gene>
    <name evidence="1" type="ORF">SAMN05216498_1780</name>
</gene>
<accession>A0A1G9ZQP1</accession>
<dbReference type="Proteomes" id="UP000199334">
    <property type="component" value="Unassembled WGS sequence"/>
</dbReference>
<name>A0A1G9ZQP1_9BACI</name>
<proteinExistence type="predicted"/>
<evidence type="ECO:0000313" key="2">
    <source>
        <dbReference type="Proteomes" id="UP000199334"/>
    </source>
</evidence>
<evidence type="ECO:0000313" key="1">
    <source>
        <dbReference type="EMBL" id="SDN22923.1"/>
    </source>
</evidence>